<dbReference type="Pfam" id="PF00515">
    <property type="entry name" value="TPR_1"/>
    <property type="match status" value="1"/>
</dbReference>
<dbReference type="PROSITE" id="PS50293">
    <property type="entry name" value="TPR_REGION"/>
    <property type="match status" value="1"/>
</dbReference>
<dbReference type="InterPro" id="IPR019734">
    <property type="entry name" value="TPR_rpt"/>
</dbReference>
<comment type="caution">
    <text evidence="6">The sequence shown here is derived from an EMBL/GenBank/DDBJ whole genome shotgun (WGS) entry which is preliminary data.</text>
</comment>
<dbReference type="PROSITE" id="PS50005">
    <property type="entry name" value="TPR"/>
    <property type="match status" value="3"/>
</dbReference>
<evidence type="ECO:0000313" key="7">
    <source>
        <dbReference type="Proteomes" id="UP001642540"/>
    </source>
</evidence>
<comment type="similarity">
    <text evidence="1">Belongs to the SGT family.</text>
</comment>
<name>A0ABP1PI07_9HEXA</name>
<dbReference type="InterPro" id="IPR032374">
    <property type="entry name" value="SGTA_dimer"/>
</dbReference>
<keyword evidence="7" id="KW-1185">Reference proteome</keyword>
<dbReference type="Proteomes" id="UP001642540">
    <property type="component" value="Unassembled WGS sequence"/>
</dbReference>
<dbReference type="PANTHER" id="PTHR45831">
    <property type="entry name" value="LD24721P"/>
    <property type="match status" value="1"/>
</dbReference>
<feature type="repeat" description="TPR" evidence="4">
    <location>
        <begin position="119"/>
        <end position="152"/>
    </location>
</feature>
<feature type="domain" description="SGTA homodimerisation" evidence="5">
    <location>
        <begin position="8"/>
        <end position="57"/>
    </location>
</feature>
<dbReference type="SMART" id="SM00028">
    <property type="entry name" value="TPR"/>
    <property type="match status" value="3"/>
</dbReference>
<dbReference type="EMBL" id="CAXLJM020000001">
    <property type="protein sequence ID" value="CAL8068312.1"/>
    <property type="molecule type" value="Genomic_DNA"/>
</dbReference>
<feature type="repeat" description="TPR" evidence="4">
    <location>
        <begin position="85"/>
        <end position="118"/>
    </location>
</feature>
<dbReference type="Gene3D" id="1.25.40.10">
    <property type="entry name" value="Tetratricopeptide repeat domain"/>
    <property type="match status" value="1"/>
</dbReference>
<dbReference type="InterPro" id="IPR011990">
    <property type="entry name" value="TPR-like_helical_dom_sf"/>
</dbReference>
<dbReference type="Pfam" id="PF16546">
    <property type="entry name" value="SGTA_dimer"/>
    <property type="match status" value="1"/>
</dbReference>
<keyword evidence="2" id="KW-0677">Repeat</keyword>
<evidence type="ECO:0000256" key="3">
    <source>
        <dbReference type="ARBA" id="ARBA00022803"/>
    </source>
</evidence>
<proteinExistence type="inferred from homology"/>
<dbReference type="Gene3D" id="1.20.5.420">
    <property type="entry name" value="Immunoglobulin FC, subunit C"/>
    <property type="match status" value="1"/>
</dbReference>
<protein>
    <recommendedName>
        <fullName evidence="5">SGTA homodimerisation domain-containing protein</fullName>
    </recommendedName>
</protein>
<evidence type="ECO:0000256" key="2">
    <source>
        <dbReference type="ARBA" id="ARBA00022737"/>
    </source>
</evidence>
<evidence type="ECO:0000256" key="1">
    <source>
        <dbReference type="ARBA" id="ARBA00008175"/>
    </source>
</evidence>
<feature type="repeat" description="TPR" evidence="4">
    <location>
        <begin position="153"/>
        <end position="186"/>
    </location>
</feature>
<dbReference type="PANTHER" id="PTHR45831:SF2">
    <property type="entry name" value="LD24721P"/>
    <property type="match status" value="1"/>
</dbReference>
<organism evidence="6 7">
    <name type="scientific">Orchesella dallaii</name>
    <dbReference type="NCBI Taxonomy" id="48710"/>
    <lineage>
        <taxon>Eukaryota</taxon>
        <taxon>Metazoa</taxon>
        <taxon>Ecdysozoa</taxon>
        <taxon>Arthropoda</taxon>
        <taxon>Hexapoda</taxon>
        <taxon>Collembola</taxon>
        <taxon>Entomobryomorpha</taxon>
        <taxon>Entomobryoidea</taxon>
        <taxon>Orchesellidae</taxon>
        <taxon>Orchesellinae</taxon>
        <taxon>Orchesella</taxon>
    </lineage>
</organism>
<evidence type="ECO:0000313" key="6">
    <source>
        <dbReference type="EMBL" id="CAL8068312.1"/>
    </source>
</evidence>
<sequence>MEVDQITKSVVAGIFQFLEEELNKSTTTSKQKESLEITKQCLATAFKMDVGDPQFRPKIMLRLLVAARLDEVGDAEASEEDKESAEFWKQMGNAAMNRLKLQEALDCYNMAISYDSKNAAIFCNRAATYLKLGWTEEAVKDCEVAIQLKPSYAKAFSRMGFAYSERHKYADATLCYQKAVELDPENGSYHENLRVAQAQHIAMKRKNFNLEEFLASWRLQMQSIIYLSDAQTMFSER</sequence>
<gene>
    <name evidence="6" type="ORF">ODALV1_LOCUS209</name>
</gene>
<evidence type="ECO:0000256" key="4">
    <source>
        <dbReference type="PROSITE-ProRule" id="PRU00339"/>
    </source>
</evidence>
<reference evidence="6 7" key="1">
    <citation type="submission" date="2024-08" db="EMBL/GenBank/DDBJ databases">
        <authorList>
            <person name="Cucini C."/>
            <person name="Frati F."/>
        </authorList>
    </citation>
    <scope>NUCLEOTIDE SEQUENCE [LARGE SCALE GENOMIC DNA]</scope>
</reference>
<dbReference type="SUPFAM" id="SSF48452">
    <property type="entry name" value="TPR-like"/>
    <property type="match status" value="1"/>
</dbReference>
<evidence type="ECO:0000259" key="5">
    <source>
        <dbReference type="Pfam" id="PF16546"/>
    </source>
</evidence>
<dbReference type="Pfam" id="PF13414">
    <property type="entry name" value="TPR_11"/>
    <property type="match status" value="1"/>
</dbReference>
<keyword evidence="3 4" id="KW-0802">TPR repeat</keyword>
<dbReference type="InterPro" id="IPR047150">
    <property type="entry name" value="SGT"/>
</dbReference>
<accession>A0ABP1PI07</accession>